<dbReference type="Pfam" id="PF00702">
    <property type="entry name" value="Hydrolase"/>
    <property type="match status" value="1"/>
</dbReference>
<protein>
    <submittedName>
        <fullName evidence="1">Pyrimidine 5'-nucleotidase</fullName>
    </submittedName>
</protein>
<dbReference type="SFLD" id="SFLDS00003">
    <property type="entry name" value="Haloacid_Dehalogenase"/>
    <property type="match status" value="1"/>
</dbReference>
<dbReference type="PANTHER" id="PTHR12725">
    <property type="entry name" value="HALOACID DEHALOGENASE-LIKE HYDROLASE"/>
    <property type="match status" value="1"/>
</dbReference>
<dbReference type="Gene3D" id="3.40.50.1000">
    <property type="entry name" value="HAD superfamily/HAD-like"/>
    <property type="match status" value="1"/>
</dbReference>
<keyword evidence="2" id="KW-1185">Reference proteome</keyword>
<proteinExistence type="predicted"/>
<comment type="caution">
    <text evidence="1">The sequence shown here is derived from an EMBL/GenBank/DDBJ whole genome shotgun (WGS) entry which is preliminary data.</text>
</comment>
<name>A0A934MKE1_9HYPH</name>
<dbReference type="Gene3D" id="1.10.150.450">
    <property type="match status" value="1"/>
</dbReference>
<dbReference type="NCBIfam" id="TIGR01509">
    <property type="entry name" value="HAD-SF-IA-v3"/>
    <property type="match status" value="1"/>
</dbReference>
<organism evidence="1 2">
    <name type="scientific">Acuticoccus mangrovi</name>
    <dbReference type="NCBI Taxonomy" id="2796142"/>
    <lineage>
        <taxon>Bacteria</taxon>
        <taxon>Pseudomonadati</taxon>
        <taxon>Pseudomonadota</taxon>
        <taxon>Alphaproteobacteria</taxon>
        <taxon>Hyphomicrobiales</taxon>
        <taxon>Amorphaceae</taxon>
        <taxon>Acuticoccus</taxon>
    </lineage>
</organism>
<dbReference type="InterPro" id="IPR010237">
    <property type="entry name" value="Pyr-5-nucltdase"/>
</dbReference>
<sequence length="254" mass="28976">MNHPTPLPSESAVANPRDLTPFRDVDTWIFDLDNTLYPAHTNLFAQVDERMSEYVAGLLNLERDAAHSLQKDYYRRYGTTLRGLMLEHGINPDGFLEFVHDIDHSKVVPDDRLAAAVEALPGRRFIMTNGTVAHARAIAERLGVHHHFEDIFDIVAADLVPKPHADTYARFWDRHAIDPTHSAMFEDLSRNLAVPHENGMRTVLVVPEGTREVFREDWELEGRNAPHVEYVTDDLAGFLQRIMARPRQPIEASR</sequence>
<dbReference type="InterPro" id="IPR023214">
    <property type="entry name" value="HAD_sf"/>
</dbReference>
<dbReference type="PANTHER" id="PTHR12725:SF117">
    <property type="entry name" value="HALOACID DEHALOGENASE-LIKE HYDROLASE"/>
    <property type="match status" value="1"/>
</dbReference>
<dbReference type="InterPro" id="IPR036412">
    <property type="entry name" value="HAD-like_sf"/>
</dbReference>
<dbReference type="SUPFAM" id="SSF56784">
    <property type="entry name" value="HAD-like"/>
    <property type="match status" value="1"/>
</dbReference>
<dbReference type="RefSeq" id="WP_198881284.1">
    <property type="nucleotide sequence ID" value="NZ_JAEKJA010000005.1"/>
</dbReference>
<dbReference type="SFLD" id="SFLDG01129">
    <property type="entry name" value="C1.5:_HAD__Beta-PGM__Phosphata"/>
    <property type="match status" value="1"/>
</dbReference>
<dbReference type="AlphaFoldDB" id="A0A934MKE1"/>
<evidence type="ECO:0000313" key="1">
    <source>
        <dbReference type="EMBL" id="MBJ3775379.1"/>
    </source>
</evidence>
<dbReference type="Proteomes" id="UP000609531">
    <property type="component" value="Unassembled WGS sequence"/>
</dbReference>
<reference evidence="1" key="1">
    <citation type="submission" date="2020-12" db="EMBL/GenBank/DDBJ databases">
        <title>Bacterial taxonomy.</title>
        <authorList>
            <person name="Pan X."/>
        </authorList>
    </citation>
    <scope>NUCLEOTIDE SEQUENCE</scope>
    <source>
        <strain evidence="1">B2012</strain>
    </source>
</reference>
<gene>
    <name evidence="1" type="ORF">JCR33_06755</name>
</gene>
<evidence type="ECO:0000313" key="2">
    <source>
        <dbReference type="Proteomes" id="UP000609531"/>
    </source>
</evidence>
<dbReference type="NCBIfam" id="TIGR01993">
    <property type="entry name" value="Pyr-5-nucltdase"/>
    <property type="match status" value="1"/>
</dbReference>
<accession>A0A934MKE1</accession>
<dbReference type="EMBL" id="JAEKJA010000005">
    <property type="protein sequence ID" value="MBJ3775379.1"/>
    <property type="molecule type" value="Genomic_DNA"/>
</dbReference>
<dbReference type="InterPro" id="IPR006439">
    <property type="entry name" value="HAD-SF_hydro_IA"/>
</dbReference>
<dbReference type="SFLD" id="SFLDG01132">
    <property type="entry name" value="C1.5.3:_5'-Nucleotidase_Like"/>
    <property type="match status" value="1"/>
</dbReference>